<comment type="caution">
    <text evidence="1">The sequence shown here is derived from an EMBL/GenBank/DDBJ whole genome shotgun (WGS) entry which is preliminary data.</text>
</comment>
<dbReference type="InterPro" id="IPR014962">
    <property type="entry name" value="YolD"/>
</dbReference>
<dbReference type="Proteomes" id="UP000242682">
    <property type="component" value="Unassembled WGS sequence"/>
</dbReference>
<name>A0A2P8GK33_9BACL</name>
<dbReference type="RefSeq" id="WP_106533972.1">
    <property type="nucleotide sequence ID" value="NZ_PYAT01000009.1"/>
</dbReference>
<accession>A0A2P8GK33</accession>
<reference evidence="1 2" key="1">
    <citation type="submission" date="2018-03" db="EMBL/GenBank/DDBJ databases">
        <title>Genomic Encyclopedia of Type Strains, Phase III (KMG-III): the genomes of soil and plant-associated and newly described type strains.</title>
        <authorList>
            <person name="Whitman W."/>
        </authorList>
    </citation>
    <scope>NUCLEOTIDE SEQUENCE [LARGE SCALE GENOMIC DNA]</scope>
    <source>
        <strain evidence="1 2">CGMCC 1.12259</strain>
    </source>
</reference>
<sequence length="119" mass="14046">MKRNKHMIVKGQIKDRGQIKWTAMMLTEHVQLLRELKKEDRYNDKPILDDFDLETIHEEIHLAYMRQCEIELCLWQNENRKMTGRISAINPNKKTLCLLQADQGKIIPFADIIGAKTLE</sequence>
<evidence type="ECO:0000313" key="1">
    <source>
        <dbReference type="EMBL" id="PSL34327.1"/>
    </source>
</evidence>
<protein>
    <submittedName>
        <fullName evidence="1">YolD-like protein</fullName>
    </submittedName>
</protein>
<keyword evidence="2" id="KW-1185">Reference proteome</keyword>
<gene>
    <name evidence="1" type="ORF">B0H99_10953</name>
</gene>
<proteinExistence type="predicted"/>
<dbReference type="OrthoDB" id="1644322at2"/>
<organism evidence="1 2">
    <name type="scientific">Planomicrobium soli</name>
    <dbReference type="NCBI Taxonomy" id="1176648"/>
    <lineage>
        <taxon>Bacteria</taxon>
        <taxon>Bacillati</taxon>
        <taxon>Bacillota</taxon>
        <taxon>Bacilli</taxon>
        <taxon>Bacillales</taxon>
        <taxon>Caryophanaceae</taxon>
        <taxon>Planomicrobium</taxon>
    </lineage>
</organism>
<dbReference type="AlphaFoldDB" id="A0A2P8GK33"/>
<dbReference type="EMBL" id="PYAT01000009">
    <property type="protein sequence ID" value="PSL34327.1"/>
    <property type="molecule type" value="Genomic_DNA"/>
</dbReference>
<evidence type="ECO:0000313" key="2">
    <source>
        <dbReference type="Proteomes" id="UP000242682"/>
    </source>
</evidence>
<dbReference type="PANTHER" id="PTHR40051">
    <property type="entry name" value="IG HYPOTHETICAL 15966"/>
    <property type="match status" value="1"/>
</dbReference>
<dbReference type="Pfam" id="PF08863">
    <property type="entry name" value="YolD"/>
    <property type="match status" value="1"/>
</dbReference>
<dbReference type="PANTHER" id="PTHR40051:SF1">
    <property type="entry name" value="YOLD-LIKE FAMILY PROTEIN"/>
    <property type="match status" value="1"/>
</dbReference>